<dbReference type="GO" id="GO:0071944">
    <property type="term" value="C:cell periphery"/>
    <property type="evidence" value="ECO:0007669"/>
    <property type="project" value="TreeGrafter"/>
</dbReference>
<protein>
    <submittedName>
        <fullName evidence="2">Uncharacterized protein</fullName>
    </submittedName>
</protein>
<dbReference type="GO" id="GO:0046513">
    <property type="term" value="P:ceramide biosynthetic process"/>
    <property type="evidence" value="ECO:0007669"/>
    <property type="project" value="TreeGrafter"/>
</dbReference>
<dbReference type="PANTHER" id="PTHR12393">
    <property type="entry name" value="SPHINGOMYELIN PHOSPHODIESTERASE RELATED"/>
    <property type="match status" value="1"/>
</dbReference>
<organism evidence="2 3">
    <name type="scientific">Pleodorina starrii</name>
    <dbReference type="NCBI Taxonomy" id="330485"/>
    <lineage>
        <taxon>Eukaryota</taxon>
        <taxon>Viridiplantae</taxon>
        <taxon>Chlorophyta</taxon>
        <taxon>core chlorophytes</taxon>
        <taxon>Chlorophyceae</taxon>
        <taxon>CS clade</taxon>
        <taxon>Chlamydomonadales</taxon>
        <taxon>Volvocaceae</taxon>
        <taxon>Pleodorina</taxon>
    </lineage>
</organism>
<dbReference type="Proteomes" id="UP001165080">
    <property type="component" value="Unassembled WGS sequence"/>
</dbReference>
<feature type="region of interest" description="Disordered" evidence="1">
    <location>
        <begin position="225"/>
        <end position="254"/>
    </location>
</feature>
<accession>A0A9W6EXR5</accession>
<evidence type="ECO:0000256" key="1">
    <source>
        <dbReference type="SAM" id="MobiDB-lite"/>
    </source>
</evidence>
<evidence type="ECO:0000313" key="2">
    <source>
        <dbReference type="EMBL" id="GLC48286.1"/>
    </source>
</evidence>
<sequence length="598" mass="65339">MKEDQSPVWQLDLVELLASLIPHNEVACALRLVSKATAAHFRTPEYITVRMSQLVPHHAFVRRWGDARALRRLTWRQRRKLLKLTARSGSLVNLEALLAFEEYCPLLPFILEAAAGAGQLAICQALRERGCPFRGEALDKAAGGGHRATCEWLLACGCPWSRYAPGCAAAGGHAELADWLMISRHRQPEDDDDDEDDVCNLIRGAAKGCDMEAMQRLFSMWVKGGQEEEGNEEEEGGEGDEEAEPRQRRTLSRSDEKSILGAAVRSLTSDWQAKVEYLEARGFKKQLEVWIAANLVGCADWAARLEWLRQRGYLMADADLVNAMAKHAAYSGNAAALATLLQQALPGHTVQAVLENAAEAGHVHILDLLAAQGVLPPNDGGDNGGLFRAFKVAVREGHVAAADWLAQALGPEALGQRIAEVTEYDNVTLELLIMLHGRGWPLCEEMFSYAAASGSKEALEWLAEHGCPMPTDGGPYTEPACKGDLSTLNFLRRLGCPVSDSTHLFRGILYGYHLYGCGPRPIGLAWLLENGFRVDLEHVGYIDELEPEVLDWLRDDHQRRQMSSGSCGAAAPDAAAAAPDAAAAEQQRQQQDVVAGVS</sequence>
<feature type="compositionally biased region" description="Acidic residues" evidence="1">
    <location>
        <begin position="227"/>
        <end position="243"/>
    </location>
</feature>
<dbReference type="GO" id="GO:0030149">
    <property type="term" value="P:sphingolipid catabolic process"/>
    <property type="evidence" value="ECO:0007669"/>
    <property type="project" value="TreeGrafter"/>
</dbReference>
<feature type="region of interest" description="Disordered" evidence="1">
    <location>
        <begin position="563"/>
        <end position="598"/>
    </location>
</feature>
<dbReference type="PANTHER" id="PTHR12393:SF6">
    <property type="entry name" value="SPHINGOMYELIN PHOSPHODIESTERASE 2"/>
    <property type="match status" value="1"/>
</dbReference>
<evidence type="ECO:0000313" key="3">
    <source>
        <dbReference type="Proteomes" id="UP001165080"/>
    </source>
</evidence>
<dbReference type="GO" id="GO:0016020">
    <property type="term" value="C:membrane"/>
    <property type="evidence" value="ECO:0007669"/>
    <property type="project" value="TreeGrafter"/>
</dbReference>
<dbReference type="SUPFAM" id="SSF140860">
    <property type="entry name" value="Pseudo ankyrin repeat-like"/>
    <property type="match status" value="2"/>
</dbReference>
<name>A0A9W6EXR5_9CHLO</name>
<dbReference type="GO" id="GO:0005783">
    <property type="term" value="C:endoplasmic reticulum"/>
    <property type="evidence" value="ECO:0007669"/>
    <property type="project" value="TreeGrafter"/>
</dbReference>
<feature type="compositionally biased region" description="Low complexity" evidence="1">
    <location>
        <begin position="569"/>
        <end position="584"/>
    </location>
</feature>
<dbReference type="Gene3D" id="1.25.40.20">
    <property type="entry name" value="Ankyrin repeat-containing domain"/>
    <property type="match status" value="2"/>
</dbReference>
<dbReference type="GO" id="GO:0004620">
    <property type="term" value="F:phospholipase activity"/>
    <property type="evidence" value="ECO:0007669"/>
    <property type="project" value="TreeGrafter"/>
</dbReference>
<gene>
    <name evidence="2" type="primary">PLEST000832</name>
    <name evidence="2" type="ORF">PLESTB_000079300</name>
</gene>
<proteinExistence type="predicted"/>
<dbReference type="EMBL" id="BRXU01000001">
    <property type="protein sequence ID" value="GLC48286.1"/>
    <property type="molecule type" value="Genomic_DNA"/>
</dbReference>
<comment type="caution">
    <text evidence="2">The sequence shown here is derived from an EMBL/GenBank/DDBJ whole genome shotgun (WGS) entry which is preliminary data.</text>
</comment>
<keyword evidence="3" id="KW-1185">Reference proteome</keyword>
<dbReference type="InterPro" id="IPR036770">
    <property type="entry name" value="Ankyrin_rpt-contain_sf"/>
</dbReference>
<feature type="compositionally biased region" description="Basic and acidic residues" evidence="1">
    <location>
        <begin position="244"/>
        <end position="254"/>
    </location>
</feature>
<dbReference type="AlphaFoldDB" id="A0A9W6EXR5"/>
<reference evidence="2 3" key="1">
    <citation type="journal article" date="2023" name="Commun. Biol.">
        <title>Reorganization of the ancestral sex-determining regions during the evolution of trioecy in Pleodorina starrii.</title>
        <authorList>
            <person name="Takahashi K."/>
            <person name="Suzuki S."/>
            <person name="Kawai-Toyooka H."/>
            <person name="Yamamoto K."/>
            <person name="Hamaji T."/>
            <person name="Ootsuki R."/>
            <person name="Yamaguchi H."/>
            <person name="Kawachi M."/>
            <person name="Higashiyama T."/>
            <person name="Nozaki H."/>
        </authorList>
    </citation>
    <scope>NUCLEOTIDE SEQUENCE [LARGE SCALE GENOMIC DNA]</scope>
    <source>
        <strain evidence="2 3">NIES-4479</strain>
    </source>
</reference>